<protein>
    <submittedName>
        <fullName evidence="11">Uncharacterized protein</fullName>
    </submittedName>
</protein>
<dbReference type="GO" id="GO:0003964">
    <property type="term" value="F:RNA-directed DNA polymerase activity"/>
    <property type="evidence" value="ECO:0007669"/>
    <property type="project" value="UniProtKB-KW"/>
</dbReference>
<dbReference type="GO" id="GO:0003887">
    <property type="term" value="F:DNA-directed DNA polymerase activity"/>
    <property type="evidence" value="ECO:0007669"/>
    <property type="project" value="UniProtKB-KW"/>
</dbReference>
<keyword evidence="9" id="KW-0233">DNA recombination</keyword>
<dbReference type="GO" id="GO:0004519">
    <property type="term" value="F:endonuclease activity"/>
    <property type="evidence" value="ECO:0007669"/>
    <property type="project" value="UniProtKB-KW"/>
</dbReference>
<dbReference type="AlphaFoldDB" id="A0A085NTZ3"/>
<evidence type="ECO:0000256" key="7">
    <source>
        <dbReference type="ARBA" id="ARBA00022918"/>
    </source>
</evidence>
<dbReference type="InterPro" id="IPR012337">
    <property type="entry name" value="RNaseH-like_sf"/>
</dbReference>
<dbReference type="GO" id="GO:0003676">
    <property type="term" value="F:nucleic acid binding"/>
    <property type="evidence" value="ECO:0007669"/>
    <property type="project" value="InterPro"/>
</dbReference>
<dbReference type="Proteomes" id="UP000030764">
    <property type="component" value="Unassembled WGS sequence"/>
</dbReference>
<evidence type="ECO:0000256" key="9">
    <source>
        <dbReference type="ARBA" id="ARBA00023172"/>
    </source>
</evidence>
<organism evidence="11">
    <name type="scientific">Trichuris suis</name>
    <name type="common">pig whipworm</name>
    <dbReference type="NCBI Taxonomy" id="68888"/>
    <lineage>
        <taxon>Eukaryota</taxon>
        <taxon>Metazoa</taxon>
        <taxon>Ecdysozoa</taxon>
        <taxon>Nematoda</taxon>
        <taxon>Enoplea</taxon>
        <taxon>Dorylaimia</taxon>
        <taxon>Trichinellida</taxon>
        <taxon>Trichuridae</taxon>
        <taxon>Trichuris</taxon>
    </lineage>
</organism>
<keyword evidence="7" id="KW-0695">RNA-directed DNA polymerase</keyword>
<dbReference type="InterPro" id="IPR039537">
    <property type="entry name" value="Retrotran_Ty1/copia-like"/>
</dbReference>
<dbReference type="GO" id="GO:0046872">
    <property type="term" value="F:metal ion binding"/>
    <property type="evidence" value="ECO:0007669"/>
    <property type="project" value="UniProtKB-KW"/>
</dbReference>
<dbReference type="Proteomes" id="UP000030758">
    <property type="component" value="Unassembled WGS sequence"/>
</dbReference>
<dbReference type="Gene3D" id="3.30.420.10">
    <property type="entry name" value="Ribonuclease H-like superfamily/Ribonuclease H"/>
    <property type="match status" value="1"/>
</dbReference>
<keyword evidence="1" id="KW-0540">Nuclease</keyword>
<dbReference type="GO" id="GO:0016787">
    <property type="term" value="F:hydrolase activity"/>
    <property type="evidence" value="ECO:0007669"/>
    <property type="project" value="UniProtKB-KW"/>
</dbReference>
<keyword evidence="6" id="KW-0229">DNA integration</keyword>
<accession>A0A085NTZ3</accession>
<keyword evidence="2" id="KW-0479">Metal-binding</keyword>
<evidence type="ECO:0000313" key="10">
    <source>
        <dbReference type="EMBL" id="KFD58911.1"/>
    </source>
</evidence>
<evidence type="ECO:0000256" key="1">
    <source>
        <dbReference type="ARBA" id="ARBA00022722"/>
    </source>
</evidence>
<dbReference type="GO" id="GO:0006310">
    <property type="term" value="P:DNA recombination"/>
    <property type="evidence" value="ECO:0007669"/>
    <property type="project" value="UniProtKB-KW"/>
</dbReference>
<reference evidence="11 12" key="1">
    <citation type="journal article" date="2014" name="Nat. Genet.">
        <title>Genome and transcriptome of the porcine whipworm Trichuris suis.</title>
        <authorList>
            <person name="Jex A.R."/>
            <person name="Nejsum P."/>
            <person name="Schwarz E.M."/>
            <person name="Hu L."/>
            <person name="Young N.D."/>
            <person name="Hall R.S."/>
            <person name="Korhonen P.K."/>
            <person name="Liao S."/>
            <person name="Thamsborg S."/>
            <person name="Xia J."/>
            <person name="Xu P."/>
            <person name="Wang S."/>
            <person name="Scheerlinck J.P."/>
            <person name="Hofmann A."/>
            <person name="Sternberg P.W."/>
            <person name="Wang J."/>
            <person name="Gasser R.B."/>
        </authorList>
    </citation>
    <scope>NUCLEOTIDE SEQUENCE [LARGE SCALE GENOMIC DNA]</scope>
    <source>
        <strain evidence="11">DCEP-RM93F</strain>
        <strain evidence="10">DCEP-RM93M</strain>
    </source>
</reference>
<evidence type="ECO:0000256" key="6">
    <source>
        <dbReference type="ARBA" id="ARBA00022908"/>
    </source>
</evidence>
<evidence type="ECO:0000313" key="12">
    <source>
        <dbReference type="Proteomes" id="UP000030764"/>
    </source>
</evidence>
<keyword evidence="4" id="KW-0378">Hydrolase</keyword>
<name>A0A085NTZ3_9BILA</name>
<keyword evidence="8" id="KW-0548">Nucleotidyltransferase</keyword>
<sequence>MKTSLRPLNLAHSDLCRPMPAVKPSGNRCMLTRIDDHSRFTVVRFLYSKGETTSAIMEYAAKAKAVSAENQPRFALTIAGDTSDKN</sequence>
<keyword evidence="5" id="KW-0460">Magnesium</keyword>
<keyword evidence="12" id="KW-1185">Reference proteome</keyword>
<evidence type="ECO:0000256" key="2">
    <source>
        <dbReference type="ARBA" id="ARBA00022723"/>
    </source>
</evidence>
<dbReference type="InterPro" id="IPR036397">
    <property type="entry name" value="RNaseH_sf"/>
</dbReference>
<keyword evidence="3" id="KW-0255">Endonuclease</keyword>
<evidence type="ECO:0000256" key="8">
    <source>
        <dbReference type="ARBA" id="ARBA00022932"/>
    </source>
</evidence>
<evidence type="ECO:0000313" key="11">
    <source>
        <dbReference type="EMBL" id="KFD72939.1"/>
    </source>
</evidence>
<dbReference type="EMBL" id="KL367475">
    <property type="protein sequence ID" value="KFD72939.1"/>
    <property type="molecule type" value="Genomic_DNA"/>
</dbReference>
<evidence type="ECO:0000256" key="4">
    <source>
        <dbReference type="ARBA" id="ARBA00022801"/>
    </source>
</evidence>
<evidence type="ECO:0000256" key="5">
    <source>
        <dbReference type="ARBA" id="ARBA00022842"/>
    </source>
</evidence>
<proteinExistence type="predicted"/>
<keyword evidence="8" id="KW-0808">Transferase</keyword>
<dbReference type="GO" id="GO:0015074">
    <property type="term" value="P:DNA integration"/>
    <property type="evidence" value="ECO:0007669"/>
    <property type="project" value="UniProtKB-KW"/>
</dbReference>
<keyword evidence="8" id="KW-0239">DNA-directed DNA polymerase</keyword>
<dbReference type="PANTHER" id="PTHR42648:SF11">
    <property type="entry name" value="TRANSPOSON TY4-P GAG-POL POLYPROTEIN"/>
    <property type="match status" value="1"/>
</dbReference>
<gene>
    <name evidence="10" type="ORF">M513_00074</name>
    <name evidence="11" type="ORF">M514_00074</name>
</gene>
<dbReference type="PANTHER" id="PTHR42648">
    <property type="entry name" value="TRANSPOSASE, PUTATIVE-RELATED"/>
    <property type="match status" value="1"/>
</dbReference>
<dbReference type="EMBL" id="KL363182">
    <property type="protein sequence ID" value="KFD58911.1"/>
    <property type="molecule type" value="Genomic_DNA"/>
</dbReference>
<dbReference type="SUPFAM" id="SSF53098">
    <property type="entry name" value="Ribonuclease H-like"/>
    <property type="match status" value="1"/>
</dbReference>
<evidence type="ECO:0000256" key="3">
    <source>
        <dbReference type="ARBA" id="ARBA00022759"/>
    </source>
</evidence>